<name>A0A6M1TDM5_9BACT</name>
<protein>
    <submittedName>
        <fullName evidence="7">RDD family protein</fullName>
    </submittedName>
</protein>
<comment type="subcellular location">
    <subcellularLocation>
        <location evidence="1">Membrane</location>
        <topology evidence="1">Multi-pass membrane protein</topology>
    </subcellularLocation>
</comment>
<evidence type="ECO:0000313" key="7">
    <source>
        <dbReference type="EMBL" id="NGP88272.1"/>
    </source>
</evidence>
<dbReference type="AlphaFoldDB" id="A0A6M1TDM5"/>
<keyword evidence="8" id="KW-1185">Reference proteome</keyword>
<dbReference type="RefSeq" id="WP_165267826.1">
    <property type="nucleotide sequence ID" value="NZ_JAALLS010000008.1"/>
</dbReference>
<evidence type="ECO:0000259" key="6">
    <source>
        <dbReference type="Pfam" id="PF06271"/>
    </source>
</evidence>
<feature type="transmembrane region" description="Helical" evidence="5">
    <location>
        <begin position="107"/>
        <end position="128"/>
    </location>
</feature>
<accession>A0A6M1TDM5</accession>
<evidence type="ECO:0000256" key="2">
    <source>
        <dbReference type="ARBA" id="ARBA00022692"/>
    </source>
</evidence>
<reference evidence="7 8" key="1">
    <citation type="submission" date="2020-02" db="EMBL/GenBank/DDBJ databases">
        <title>Aliifodinibius halophilus 2W32, complete genome.</title>
        <authorList>
            <person name="Li Y."/>
            <person name="Wu S."/>
        </authorList>
    </citation>
    <scope>NUCLEOTIDE SEQUENCE [LARGE SCALE GENOMIC DNA]</scope>
    <source>
        <strain evidence="7 8">2W32</strain>
    </source>
</reference>
<gene>
    <name evidence="7" type="ORF">G3569_07885</name>
</gene>
<comment type="caution">
    <text evidence="7">The sequence shown here is derived from an EMBL/GenBank/DDBJ whole genome shotgun (WGS) entry which is preliminary data.</text>
</comment>
<keyword evidence="4 5" id="KW-0472">Membrane</keyword>
<dbReference type="Proteomes" id="UP000479132">
    <property type="component" value="Unassembled WGS sequence"/>
</dbReference>
<evidence type="ECO:0000256" key="1">
    <source>
        <dbReference type="ARBA" id="ARBA00004141"/>
    </source>
</evidence>
<keyword evidence="2 5" id="KW-0812">Transmembrane</keyword>
<dbReference type="PANTHER" id="PTHR38480:SF1">
    <property type="entry name" value="SLR0254 PROTEIN"/>
    <property type="match status" value="1"/>
</dbReference>
<dbReference type="PANTHER" id="PTHR38480">
    <property type="entry name" value="SLR0254 PROTEIN"/>
    <property type="match status" value="1"/>
</dbReference>
<feature type="domain" description="RDD" evidence="6">
    <location>
        <begin position="19"/>
        <end position="141"/>
    </location>
</feature>
<evidence type="ECO:0000313" key="8">
    <source>
        <dbReference type="Proteomes" id="UP000479132"/>
    </source>
</evidence>
<feature type="transmembrane region" description="Helical" evidence="5">
    <location>
        <begin position="25"/>
        <end position="47"/>
    </location>
</feature>
<organism evidence="7 8">
    <name type="scientific">Fodinibius halophilus</name>
    <dbReference type="NCBI Taxonomy" id="1736908"/>
    <lineage>
        <taxon>Bacteria</taxon>
        <taxon>Pseudomonadati</taxon>
        <taxon>Balneolota</taxon>
        <taxon>Balneolia</taxon>
        <taxon>Balneolales</taxon>
        <taxon>Balneolaceae</taxon>
        <taxon>Fodinibius</taxon>
    </lineage>
</organism>
<dbReference type="EMBL" id="JAALLS010000008">
    <property type="protein sequence ID" value="NGP88272.1"/>
    <property type="molecule type" value="Genomic_DNA"/>
</dbReference>
<keyword evidence="3 5" id="KW-1133">Transmembrane helix</keyword>
<dbReference type="Pfam" id="PF06271">
    <property type="entry name" value="RDD"/>
    <property type="match status" value="1"/>
</dbReference>
<dbReference type="GO" id="GO:0016020">
    <property type="term" value="C:membrane"/>
    <property type="evidence" value="ECO:0007669"/>
    <property type="project" value="UniProtKB-SubCell"/>
</dbReference>
<evidence type="ECO:0000256" key="3">
    <source>
        <dbReference type="ARBA" id="ARBA00022989"/>
    </source>
</evidence>
<evidence type="ECO:0000256" key="5">
    <source>
        <dbReference type="SAM" id="Phobius"/>
    </source>
</evidence>
<feature type="transmembrane region" description="Helical" evidence="5">
    <location>
        <begin position="54"/>
        <end position="72"/>
    </location>
</feature>
<sequence length="239" mass="26935">MEHLNIETSHHVQIDYSPAGIGARLGAYALDIIIMTIYFVVLYAFVFDAVKPPTWMIILVLVLPLMSYHLIFELFMEGQSPGKKVAGIKVIKTDGTPATFGNYVMRWVFRLIEITSTSGTVAFITILINGKGQRLGDLAAGTAVVESKKKTSLSDTLYTDFEEDYEPVYPEVSVLTDKDISIIKEVLNERKAYDRQTYKIMAMKTRNAIQEKMGIEKAREKGVLQFLRTVVKDYNVIHG</sequence>
<dbReference type="InterPro" id="IPR010432">
    <property type="entry name" value="RDD"/>
</dbReference>
<proteinExistence type="predicted"/>
<evidence type="ECO:0000256" key="4">
    <source>
        <dbReference type="ARBA" id="ARBA00023136"/>
    </source>
</evidence>